<feature type="compositionally biased region" description="Basic residues" evidence="1">
    <location>
        <begin position="197"/>
        <end position="224"/>
    </location>
</feature>
<evidence type="ECO:0000313" key="3">
    <source>
        <dbReference type="Proteomes" id="UP000299102"/>
    </source>
</evidence>
<feature type="compositionally biased region" description="Low complexity" evidence="1">
    <location>
        <begin position="226"/>
        <end position="237"/>
    </location>
</feature>
<feature type="region of interest" description="Disordered" evidence="1">
    <location>
        <begin position="122"/>
        <end position="274"/>
    </location>
</feature>
<feature type="compositionally biased region" description="Acidic residues" evidence="1">
    <location>
        <begin position="240"/>
        <end position="249"/>
    </location>
</feature>
<feature type="compositionally biased region" description="Low complexity" evidence="1">
    <location>
        <begin position="250"/>
        <end position="260"/>
    </location>
</feature>
<keyword evidence="3" id="KW-1185">Reference proteome</keyword>
<feature type="compositionally biased region" description="Basic and acidic residues" evidence="1">
    <location>
        <begin position="183"/>
        <end position="196"/>
    </location>
</feature>
<comment type="caution">
    <text evidence="2">The sequence shown here is derived from an EMBL/GenBank/DDBJ whole genome shotgun (WGS) entry which is preliminary data.</text>
</comment>
<feature type="compositionally biased region" description="Low complexity" evidence="1">
    <location>
        <begin position="125"/>
        <end position="142"/>
    </location>
</feature>
<name>A0A4C1Z5R9_EUMVA</name>
<protein>
    <submittedName>
        <fullName evidence="2">Uncharacterized protein</fullName>
    </submittedName>
</protein>
<feature type="compositionally biased region" description="Polar residues" evidence="1">
    <location>
        <begin position="84"/>
        <end position="94"/>
    </location>
</feature>
<accession>A0A4C1Z5R9</accession>
<dbReference type="EMBL" id="BGZK01001563">
    <property type="protein sequence ID" value="GBP82414.1"/>
    <property type="molecule type" value="Genomic_DNA"/>
</dbReference>
<feature type="region of interest" description="Disordered" evidence="1">
    <location>
        <begin position="68"/>
        <end position="102"/>
    </location>
</feature>
<evidence type="ECO:0000313" key="2">
    <source>
        <dbReference type="EMBL" id="GBP82414.1"/>
    </source>
</evidence>
<organism evidence="2 3">
    <name type="scientific">Eumeta variegata</name>
    <name type="common">Bagworm moth</name>
    <name type="synonym">Eumeta japonica</name>
    <dbReference type="NCBI Taxonomy" id="151549"/>
    <lineage>
        <taxon>Eukaryota</taxon>
        <taxon>Metazoa</taxon>
        <taxon>Ecdysozoa</taxon>
        <taxon>Arthropoda</taxon>
        <taxon>Hexapoda</taxon>
        <taxon>Insecta</taxon>
        <taxon>Pterygota</taxon>
        <taxon>Neoptera</taxon>
        <taxon>Endopterygota</taxon>
        <taxon>Lepidoptera</taxon>
        <taxon>Glossata</taxon>
        <taxon>Ditrysia</taxon>
        <taxon>Tineoidea</taxon>
        <taxon>Psychidae</taxon>
        <taxon>Oiketicinae</taxon>
        <taxon>Eumeta</taxon>
    </lineage>
</organism>
<dbReference type="Proteomes" id="UP000299102">
    <property type="component" value="Unassembled WGS sequence"/>
</dbReference>
<gene>
    <name evidence="2" type="ORF">EVAR_99105_1</name>
</gene>
<sequence>MKHTSQANLSLPPLGQVSVSPLVDPTSASAGILAHEAPVSPSQPNLSTPVTQPLRTIINQAPVSATIDRASDDRSIQTKAAHVTPSQPNLSPSANHPLPPLEQVSVSPLVDSLSVIASTLAHETPAPSSQPYPSDSQPGPSSIRSRAILPADILPAPSTKKMTSNRGRKAGTASVITSSPYKRQLEDQIQRSEDVKRRRGLRGGRGRGRGHGRGRARGRARGRGSGRTATQRGTQRNEFTDSEDDDDQQFDGNDSSSGDDVPLPQYPNTSDTECIFCNAQFSNDTRGKYG</sequence>
<feature type="region of interest" description="Disordered" evidence="1">
    <location>
        <begin position="1"/>
        <end position="22"/>
    </location>
</feature>
<dbReference type="OrthoDB" id="8194222at2759"/>
<proteinExistence type="predicted"/>
<reference evidence="2 3" key="1">
    <citation type="journal article" date="2019" name="Commun. Biol.">
        <title>The bagworm genome reveals a unique fibroin gene that provides high tensile strength.</title>
        <authorList>
            <person name="Kono N."/>
            <person name="Nakamura H."/>
            <person name="Ohtoshi R."/>
            <person name="Tomita M."/>
            <person name="Numata K."/>
            <person name="Arakawa K."/>
        </authorList>
    </citation>
    <scope>NUCLEOTIDE SEQUENCE [LARGE SCALE GENOMIC DNA]</scope>
</reference>
<evidence type="ECO:0000256" key="1">
    <source>
        <dbReference type="SAM" id="MobiDB-lite"/>
    </source>
</evidence>
<dbReference type="AlphaFoldDB" id="A0A4C1Z5R9"/>